<comment type="caution">
    <text evidence="2">The sequence shown here is derived from an EMBL/GenBank/DDBJ whole genome shotgun (WGS) entry which is preliminary data.</text>
</comment>
<accession>A0A850PP52</accession>
<dbReference type="AlphaFoldDB" id="A0A850PP52"/>
<gene>
    <name evidence="2" type="ORF">HLY00_4117</name>
</gene>
<feature type="compositionally biased region" description="Basic and acidic residues" evidence="1">
    <location>
        <begin position="38"/>
        <end position="57"/>
    </location>
</feature>
<evidence type="ECO:0008006" key="4">
    <source>
        <dbReference type="Google" id="ProtNLM"/>
    </source>
</evidence>
<sequence>ATLWNSDPPQAPTDPDTRATKMPRRRHTRAANRAHAITTERKLNDDLVTEHNKPPPF</sequence>
<feature type="non-terminal residue" evidence="2">
    <location>
        <position position="1"/>
    </location>
</feature>
<feature type="region of interest" description="Disordered" evidence="1">
    <location>
        <begin position="1"/>
        <end position="57"/>
    </location>
</feature>
<protein>
    <recommendedName>
        <fullName evidence="4">HNH endonuclease</fullName>
    </recommendedName>
</protein>
<feature type="compositionally biased region" description="Basic residues" evidence="1">
    <location>
        <begin position="21"/>
        <end position="32"/>
    </location>
</feature>
<evidence type="ECO:0000256" key="1">
    <source>
        <dbReference type="SAM" id="MobiDB-lite"/>
    </source>
</evidence>
<evidence type="ECO:0000313" key="3">
    <source>
        <dbReference type="Proteomes" id="UP000570517"/>
    </source>
</evidence>
<organism evidence="2 3">
    <name type="scientific">Mycolicibacterium hippocampi</name>
    <dbReference type="NCBI Taxonomy" id="659824"/>
    <lineage>
        <taxon>Bacteria</taxon>
        <taxon>Bacillati</taxon>
        <taxon>Actinomycetota</taxon>
        <taxon>Actinomycetes</taxon>
        <taxon>Mycobacteriales</taxon>
        <taxon>Mycobacteriaceae</taxon>
        <taxon>Mycolicibacterium</taxon>
    </lineage>
</organism>
<dbReference type="Proteomes" id="UP000570517">
    <property type="component" value="Unassembled WGS sequence"/>
</dbReference>
<dbReference type="EMBL" id="JABFYL010000015">
    <property type="protein sequence ID" value="NVN49436.1"/>
    <property type="molecule type" value="Genomic_DNA"/>
</dbReference>
<evidence type="ECO:0000313" key="2">
    <source>
        <dbReference type="EMBL" id="NVN49436.1"/>
    </source>
</evidence>
<reference evidence="2 3" key="1">
    <citation type="submission" date="2020-05" db="EMBL/GenBank/DDBJ databases">
        <title>Draft genome sequence of Mycobacterium hippocampi DL, isolated from European seabass, Dicentrarchus labrax, reared in fish farms.</title>
        <authorList>
            <person name="Stathopoulou P."/>
            <person name="Asimakis E."/>
            <person name="Tzokas K."/>
            <person name="Batargias C."/>
            <person name="Tsiamis G."/>
        </authorList>
    </citation>
    <scope>NUCLEOTIDE SEQUENCE [LARGE SCALE GENOMIC DNA]</scope>
    <source>
        <strain evidence="2 3">DL</strain>
    </source>
</reference>
<keyword evidence="3" id="KW-1185">Reference proteome</keyword>
<name>A0A850PP52_9MYCO</name>
<proteinExistence type="predicted"/>